<protein>
    <submittedName>
        <fullName evidence="1">Uncharacterized protein</fullName>
    </submittedName>
</protein>
<keyword evidence="2" id="KW-1185">Reference proteome</keyword>
<reference evidence="1 2" key="1">
    <citation type="submission" date="2022-06" db="EMBL/GenBank/DDBJ databases">
        <title>Chromosome and plasmid sequencings of Enterobacteriales species co-exiting double carbapenemases.</title>
        <authorList>
            <person name="Fu Y."/>
        </authorList>
    </citation>
    <scope>NUCLEOTIDE SEQUENCE [LARGE SCALE GENOMIC DNA]</scope>
    <source>
        <strain evidence="1 2">21030615019</strain>
    </source>
</reference>
<organism evidence="1 2">
    <name type="scientific">Providencia huaxiensis</name>
    <dbReference type="NCBI Taxonomy" id="2027290"/>
    <lineage>
        <taxon>Bacteria</taxon>
        <taxon>Pseudomonadati</taxon>
        <taxon>Pseudomonadota</taxon>
        <taxon>Gammaproteobacteria</taxon>
        <taxon>Enterobacterales</taxon>
        <taxon>Morganellaceae</taxon>
        <taxon>Providencia</taxon>
    </lineage>
</organism>
<proteinExistence type="predicted"/>
<dbReference type="RefSeq" id="WP_311271413.1">
    <property type="nucleotide sequence ID" value="NZ_CP145912.1"/>
</dbReference>
<dbReference type="Proteomes" id="UP001252207">
    <property type="component" value="Unassembled WGS sequence"/>
</dbReference>
<dbReference type="EMBL" id="JANAVW010000001">
    <property type="protein sequence ID" value="MDT0134889.1"/>
    <property type="molecule type" value="Genomic_DNA"/>
</dbReference>
<evidence type="ECO:0000313" key="1">
    <source>
        <dbReference type="EMBL" id="MDT0134889.1"/>
    </source>
</evidence>
<gene>
    <name evidence="1" type="ORF">NLX89_16280</name>
</gene>
<accession>A0ABU2J2T5</accession>
<dbReference type="GeneID" id="89491332"/>
<sequence>MENQLTTDQKIAIANMAKDLVTSALDNKLSNQHMYDSDDPKWRGRRVDTLFDYFYEHISNKIKES</sequence>
<evidence type="ECO:0000313" key="2">
    <source>
        <dbReference type="Proteomes" id="UP001252207"/>
    </source>
</evidence>
<name>A0ABU2J2T5_9GAMM</name>
<comment type="caution">
    <text evidence="1">The sequence shown here is derived from an EMBL/GenBank/DDBJ whole genome shotgun (WGS) entry which is preliminary data.</text>
</comment>